<evidence type="ECO:0000256" key="4">
    <source>
        <dbReference type="ARBA" id="ARBA00023136"/>
    </source>
</evidence>
<accession>A0ABR1U7S3</accession>
<feature type="transmembrane region" description="Helical" evidence="5">
    <location>
        <begin position="69"/>
        <end position="87"/>
    </location>
</feature>
<evidence type="ECO:0000313" key="6">
    <source>
        <dbReference type="EMBL" id="KAK8054924.1"/>
    </source>
</evidence>
<feature type="transmembrane region" description="Helical" evidence="5">
    <location>
        <begin position="6"/>
        <end position="25"/>
    </location>
</feature>
<dbReference type="InterPro" id="IPR007568">
    <property type="entry name" value="RTA1"/>
</dbReference>
<protein>
    <submittedName>
        <fullName evidence="6">RTA1 like protein-domain-containing protein</fullName>
    </submittedName>
</protein>
<evidence type="ECO:0000256" key="2">
    <source>
        <dbReference type="ARBA" id="ARBA00022692"/>
    </source>
</evidence>
<keyword evidence="7" id="KW-1185">Reference proteome</keyword>
<comment type="caution">
    <text evidence="6">The sequence shown here is derived from an EMBL/GenBank/DDBJ whole genome shotgun (WGS) entry which is preliminary data.</text>
</comment>
<evidence type="ECO:0000313" key="7">
    <source>
        <dbReference type="Proteomes" id="UP001444661"/>
    </source>
</evidence>
<sequence length="96" mass="10721">MIGGVVFQLIAMTAFTLVAVEFMRLSRAQRPVLVAMFVAHVAVYTRSIFHTIELAKGWTGYLMLHERYFLALDGALMVLDVGILVLFDPSRVFSGI</sequence>
<keyword evidence="3 5" id="KW-1133">Transmembrane helix</keyword>
<comment type="subcellular location">
    <subcellularLocation>
        <location evidence="1">Membrane</location>
        <topology evidence="1">Multi-pass membrane protein</topology>
    </subcellularLocation>
</comment>
<keyword evidence="2 5" id="KW-0812">Transmembrane</keyword>
<dbReference type="PANTHER" id="PTHR31465">
    <property type="entry name" value="PROTEIN RTA1-RELATED"/>
    <property type="match status" value="1"/>
</dbReference>
<organism evidence="6 7">
    <name type="scientific">Apiospora rasikravindrae</name>
    <dbReference type="NCBI Taxonomy" id="990691"/>
    <lineage>
        <taxon>Eukaryota</taxon>
        <taxon>Fungi</taxon>
        <taxon>Dikarya</taxon>
        <taxon>Ascomycota</taxon>
        <taxon>Pezizomycotina</taxon>
        <taxon>Sordariomycetes</taxon>
        <taxon>Xylariomycetidae</taxon>
        <taxon>Amphisphaeriales</taxon>
        <taxon>Apiosporaceae</taxon>
        <taxon>Apiospora</taxon>
    </lineage>
</organism>
<reference evidence="6 7" key="1">
    <citation type="submission" date="2023-01" db="EMBL/GenBank/DDBJ databases">
        <title>Analysis of 21 Apiospora genomes using comparative genomics revels a genus with tremendous synthesis potential of carbohydrate active enzymes and secondary metabolites.</title>
        <authorList>
            <person name="Sorensen T."/>
        </authorList>
    </citation>
    <scope>NUCLEOTIDE SEQUENCE [LARGE SCALE GENOMIC DNA]</scope>
    <source>
        <strain evidence="6 7">CBS 33761</strain>
    </source>
</reference>
<keyword evidence="4 5" id="KW-0472">Membrane</keyword>
<dbReference type="EMBL" id="JAQQWK010000001">
    <property type="protein sequence ID" value="KAK8054924.1"/>
    <property type="molecule type" value="Genomic_DNA"/>
</dbReference>
<evidence type="ECO:0000256" key="3">
    <source>
        <dbReference type="ARBA" id="ARBA00022989"/>
    </source>
</evidence>
<dbReference type="Proteomes" id="UP001444661">
    <property type="component" value="Unassembled WGS sequence"/>
</dbReference>
<dbReference type="PANTHER" id="PTHR31465:SF11">
    <property type="entry name" value="DOMAIN PROTEIN, PUTATIVE (AFU_ORTHOLOGUE AFUA_3G10770)-RELATED"/>
    <property type="match status" value="1"/>
</dbReference>
<proteinExistence type="predicted"/>
<evidence type="ECO:0000256" key="1">
    <source>
        <dbReference type="ARBA" id="ARBA00004141"/>
    </source>
</evidence>
<dbReference type="Pfam" id="PF04479">
    <property type="entry name" value="RTA1"/>
    <property type="match status" value="1"/>
</dbReference>
<feature type="transmembrane region" description="Helical" evidence="5">
    <location>
        <begin position="32"/>
        <end position="49"/>
    </location>
</feature>
<evidence type="ECO:0000256" key="5">
    <source>
        <dbReference type="SAM" id="Phobius"/>
    </source>
</evidence>
<gene>
    <name evidence="6" type="ORF">PG993_000151</name>
</gene>
<name>A0ABR1U7S3_9PEZI</name>